<dbReference type="Proteomes" id="UP000078541">
    <property type="component" value="Unassembled WGS sequence"/>
</dbReference>
<reference evidence="1 2" key="1">
    <citation type="submission" date="2016-03" db="EMBL/GenBank/DDBJ databases">
        <title>Trachymyrmex septentrionalis WGS genome.</title>
        <authorList>
            <person name="Nygaard S."/>
            <person name="Hu H."/>
            <person name="Boomsma J."/>
            <person name="Zhang G."/>
        </authorList>
    </citation>
    <scope>NUCLEOTIDE SEQUENCE [LARGE SCALE GENOMIC DNA]</scope>
    <source>
        <strain evidence="1">Tsep2-gDNA-1</strain>
        <tissue evidence="1">Whole body</tissue>
    </source>
</reference>
<keyword evidence="2" id="KW-1185">Reference proteome</keyword>
<organism evidence="1 2">
    <name type="scientific">Trachymyrmex septentrionalis</name>
    <dbReference type="NCBI Taxonomy" id="34720"/>
    <lineage>
        <taxon>Eukaryota</taxon>
        <taxon>Metazoa</taxon>
        <taxon>Ecdysozoa</taxon>
        <taxon>Arthropoda</taxon>
        <taxon>Hexapoda</taxon>
        <taxon>Insecta</taxon>
        <taxon>Pterygota</taxon>
        <taxon>Neoptera</taxon>
        <taxon>Endopterygota</taxon>
        <taxon>Hymenoptera</taxon>
        <taxon>Apocrita</taxon>
        <taxon>Aculeata</taxon>
        <taxon>Formicoidea</taxon>
        <taxon>Formicidae</taxon>
        <taxon>Myrmicinae</taxon>
        <taxon>Trachymyrmex</taxon>
    </lineage>
</organism>
<sequence>MSMPTFVDLQGFIVNKKFIVKEVAVLKRDLILDTALYICATRVLFPDPSITAGNISRVLLQEVVLQKVMLQKMVLQEVMLQGAKRIS</sequence>
<evidence type="ECO:0000313" key="1">
    <source>
        <dbReference type="EMBL" id="KYN36529.1"/>
    </source>
</evidence>
<proteinExistence type="predicted"/>
<dbReference type="AlphaFoldDB" id="A0A151JUI8"/>
<gene>
    <name evidence="1" type="ORF">ALC56_09124</name>
</gene>
<name>A0A151JUI8_9HYME</name>
<accession>A0A151JUI8</accession>
<evidence type="ECO:0000313" key="2">
    <source>
        <dbReference type="Proteomes" id="UP000078541"/>
    </source>
</evidence>
<dbReference type="EMBL" id="KQ981738">
    <property type="protein sequence ID" value="KYN36529.1"/>
    <property type="molecule type" value="Genomic_DNA"/>
</dbReference>
<protein>
    <submittedName>
        <fullName evidence="1">Uncharacterized protein</fullName>
    </submittedName>
</protein>